<keyword evidence="3" id="KW-1185">Reference proteome</keyword>
<evidence type="ECO:0000313" key="3">
    <source>
        <dbReference type="Proteomes" id="UP001147733"/>
    </source>
</evidence>
<accession>A0A9W9TVF9</accession>
<dbReference type="AlphaFoldDB" id="A0A9W9TVF9"/>
<evidence type="ECO:0000313" key="2">
    <source>
        <dbReference type="EMBL" id="KAJ5242962.1"/>
    </source>
</evidence>
<protein>
    <submittedName>
        <fullName evidence="2">DUF1593-domain-containing protein</fullName>
    </submittedName>
</protein>
<dbReference type="OrthoDB" id="3592035at2759"/>
<dbReference type="EMBL" id="JAPQKT010000001">
    <property type="protein sequence ID" value="KAJ5242962.1"/>
    <property type="molecule type" value="Genomic_DNA"/>
</dbReference>
<dbReference type="GO" id="GO:0016799">
    <property type="term" value="F:hydrolase activity, hydrolyzing N-glycosyl compounds"/>
    <property type="evidence" value="ECO:0007669"/>
    <property type="project" value="InterPro"/>
</dbReference>
<name>A0A9W9TVF9_PENCI</name>
<dbReference type="GeneID" id="81379376"/>
<dbReference type="InterPro" id="IPR013783">
    <property type="entry name" value="Ig-like_fold"/>
</dbReference>
<dbReference type="RefSeq" id="XP_056505966.1">
    <property type="nucleotide sequence ID" value="XM_056640209.1"/>
</dbReference>
<dbReference type="Gene3D" id="2.60.40.10">
    <property type="entry name" value="Immunoglobulins"/>
    <property type="match status" value="1"/>
</dbReference>
<comment type="caution">
    <text evidence="2">The sequence shown here is derived from an EMBL/GenBank/DDBJ whole genome shotgun (WGS) entry which is preliminary data.</text>
</comment>
<dbReference type="InterPro" id="IPR036452">
    <property type="entry name" value="Ribo_hydro-like"/>
</dbReference>
<sequence>MQPWKLDKHASFVIEYAADNSQGIWLGLNAGAAEGPDNTKVLNPWLREHIPVGDFGAESYPPTALIGGGWGGRYTRPQAESDWDDGIDINHFRNASDFGVLGIDGKRYSDHKTTIWRWRDAVQGDFAARMHRTLTDQFSKAGHPPVVDINSHTGVDPLIIKVQPGELHKLDASGSYNPDHGHSATDLDYTWMLYGDVNGFHFFCNGPEKPQRNLRRAAIGSKHSRLFESHPRIPSSGPCAGSGKKPSDGTGHAGLSRCVTSH</sequence>
<reference evidence="2" key="2">
    <citation type="journal article" date="2023" name="IMA Fungus">
        <title>Comparative genomic study of the Penicillium genus elucidates a diverse pangenome and 15 lateral gene transfer events.</title>
        <authorList>
            <person name="Petersen C."/>
            <person name="Sorensen T."/>
            <person name="Nielsen M.R."/>
            <person name="Sondergaard T.E."/>
            <person name="Sorensen J.L."/>
            <person name="Fitzpatrick D.A."/>
            <person name="Frisvad J.C."/>
            <person name="Nielsen K.L."/>
        </authorList>
    </citation>
    <scope>NUCLEOTIDE SEQUENCE</scope>
    <source>
        <strain evidence="2">IBT 23319</strain>
    </source>
</reference>
<dbReference type="Gene3D" id="3.90.245.10">
    <property type="entry name" value="Ribonucleoside hydrolase-like"/>
    <property type="match status" value="1"/>
</dbReference>
<organism evidence="2 3">
    <name type="scientific">Penicillium citrinum</name>
    <dbReference type="NCBI Taxonomy" id="5077"/>
    <lineage>
        <taxon>Eukaryota</taxon>
        <taxon>Fungi</taxon>
        <taxon>Dikarya</taxon>
        <taxon>Ascomycota</taxon>
        <taxon>Pezizomycotina</taxon>
        <taxon>Eurotiomycetes</taxon>
        <taxon>Eurotiomycetidae</taxon>
        <taxon>Eurotiales</taxon>
        <taxon>Aspergillaceae</taxon>
        <taxon>Penicillium</taxon>
    </lineage>
</organism>
<dbReference type="Proteomes" id="UP001147733">
    <property type="component" value="Unassembled WGS sequence"/>
</dbReference>
<evidence type="ECO:0000256" key="1">
    <source>
        <dbReference type="SAM" id="MobiDB-lite"/>
    </source>
</evidence>
<gene>
    <name evidence="2" type="ORF">N7469_001289</name>
</gene>
<feature type="region of interest" description="Disordered" evidence="1">
    <location>
        <begin position="228"/>
        <end position="262"/>
    </location>
</feature>
<reference evidence="2" key="1">
    <citation type="submission" date="2022-11" db="EMBL/GenBank/DDBJ databases">
        <authorList>
            <person name="Petersen C."/>
        </authorList>
    </citation>
    <scope>NUCLEOTIDE SEQUENCE</scope>
    <source>
        <strain evidence="2">IBT 23319</strain>
    </source>
</reference>
<proteinExistence type="predicted"/>